<reference evidence="7 8" key="1">
    <citation type="submission" date="2021-04" db="EMBL/GenBank/DDBJ databases">
        <authorList>
            <person name="Sun C."/>
        </authorList>
    </citation>
    <scope>NUCLEOTIDE SEQUENCE [LARGE SCALE GENOMIC DNA]</scope>
    <source>
        <strain evidence="7 8">A79</strain>
    </source>
</reference>
<evidence type="ECO:0000256" key="2">
    <source>
        <dbReference type="ARBA" id="ARBA00022475"/>
    </source>
</evidence>
<comment type="subcellular location">
    <subcellularLocation>
        <location evidence="1">Cell membrane</location>
        <topology evidence="1">Multi-pass membrane protein</topology>
    </subcellularLocation>
</comment>
<dbReference type="RefSeq" id="WP_211536743.1">
    <property type="nucleotide sequence ID" value="NZ_JAGSSV010000012.1"/>
</dbReference>
<keyword evidence="2" id="KW-1003">Cell membrane</keyword>
<evidence type="ECO:0000313" key="8">
    <source>
        <dbReference type="Proteomes" id="UP000679722"/>
    </source>
</evidence>
<evidence type="ECO:0000256" key="5">
    <source>
        <dbReference type="ARBA" id="ARBA00023136"/>
    </source>
</evidence>
<feature type="transmembrane region" description="Helical" evidence="6">
    <location>
        <begin position="40"/>
        <end position="58"/>
    </location>
</feature>
<feature type="transmembrane region" description="Helical" evidence="6">
    <location>
        <begin position="6"/>
        <end position="28"/>
    </location>
</feature>
<dbReference type="EMBL" id="JAGSSV010000012">
    <property type="protein sequence ID" value="MBR7889400.1"/>
    <property type="molecule type" value="Genomic_DNA"/>
</dbReference>
<dbReference type="PANTHER" id="PTHR30086">
    <property type="entry name" value="ARGININE EXPORTER PROTEIN ARGO"/>
    <property type="match status" value="1"/>
</dbReference>
<keyword evidence="4 6" id="KW-1133">Transmembrane helix</keyword>
<proteinExistence type="predicted"/>
<dbReference type="PIRSF" id="PIRSF006324">
    <property type="entry name" value="LeuE"/>
    <property type="match status" value="1"/>
</dbReference>
<organism evidence="7 8">
    <name type="scientific">Marinomonas vulgaris</name>
    <dbReference type="NCBI Taxonomy" id="2823372"/>
    <lineage>
        <taxon>Bacteria</taxon>
        <taxon>Pseudomonadati</taxon>
        <taxon>Pseudomonadota</taxon>
        <taxon>Gammaproteobacteria</taxon>
        <taxon>Oceanospirillales</taxon>
        <taxon>Oceanospirillaceae</taxon>
        <taxon>Marinomonas</taxon>
    </lineage>
</organism>
<sequence length="212" mass="22851">MLEHFQWLPFLAAITVLTMSPGVDTILVMRNAASSGGWRLGFLTSLGICMGLFAHATVSALGLSVILLGSAGLFTAFKLVGAAYLVYLGVQAIRSAMKPVGMTFKDASSTKSLTAWGGFRQGILSNVLNPKPIIFYMAFLPQFIDPSHSALAQSLFMATLHFIIAMTWQTFLALMVHKARVWLARPKVALVMDSVTGVLLVGFGVKLALSQR</sequence>
<keyword evidence="8" id="KW-1185">Reference proteome</keyword>
<feature type="transmembrane region" description="Helical" evidence="6">
    <location>
        <begin position="64"/>
        <end position="88"/>
    </location>
</feature>
<evidence type="ECO:0000256" key="4">
    <source>
        <dbReference type="ARBA" id="ARBA00022989"/>
    </source>
</evidence>
<feature type="transmembrane region" description="Helical" evidence="6">
    <location>
        <begin position="188"/>
        <end position="209"/>
    </location>
</feature>
<dbReference type="InterPro" id="IPR001123">
    <property type="entry name" value="LeuE-type"/>
</dbReference>
<dbReference type="PANTHER" id="PTHR30086:SF20">
    <property type="entry name" value="ARGININE EXPORTER PROTEIN ARGO-RELATED"/>
    <property type="match status" value="1"/>
</dbReference>
<evidence type="ECO:0000256" key="6">
    <source>
        <dbReference type="SAM" id="Phobius"/>
    </source>
</evidence>
<accession>A0ABS5HCM6</accession>
<feature type="transmembrane region" description="Helical" evidence="6">
    <location>
        <begin position="155"/>
        <end position="176"/>
    </location>
</feature>
<protein>
    <submittedName>
        <fullName evidence="7">LysE family translocator</fullName>
    </submittedName>
</protein>
<reference evidence="8" key="2">
    <citation type="submission" date="2023-07" db="EMBL/GenBank/DDBJ databases">
        <title>Marinomonas vulgaris A79, complete genome.</title>
        <authorList>
            <person name="Ying J.-J."/>
        </authorList>
    </citation>
    <scope>NUCLEOTIDE SEQUENCE [LARGE SCALE GENOMIC DNA]</scope>
    <source>
        <strain evidence="8">A79</strain>
    </source>
</reference>
<name>A0ABS5HCM6_9GAMM</name>
<dbReference type="Pfam" id="PF01810">
    <property type="entry name" value="LysE"/>
    <property type="match status" value="1"/>
</dbReference>
<evidence type="ECO:0000256" key="3">
    <source>
        <dbReference type="ARBA" id="ARBA00022692"/>
    </source>
</evidence>
<dbReference type="Proteomes" id="UP000679722">
    <property type="component" value="Unassembled WGS sequence"/>
</dbReference>
<gene>
    <name evidence="7" type="ORF">J9B83_10655</name>
</gene>
<comment type="caution">
    <text evidence="7">The sequence shown here is derived from an EMBL/GenBank/DDBJ whole genome shotgun (WGS) entry which is preliminary data.</text>
</comment>
<evidence type="ECO:0000256" key="1">
    <source>
        <dbReference type="ARBA" id="ARBA00004651"/>
    </source>
</evidence>
<evidence type="ECO:0000313" key="7">
    <source>
        <dbReference type="EMBL" id="MBR7889400.1"/>
    </source>
</evidence>
<keyword evidence="3 6" id="KW-0812">Transmembrane</keyword>
<keyword evidence="5 6" id="KW-0472">Membrane</keyword>